<dbReference type="SUPFAM" id="SSF46689">
    <property type="entry name" value="Homeodomain-like"/>
    <property type="match status" value="1"/>
</dbReference>
<dbReference type="PANTHER" id="PTHR47894:SF1">
    <property type="entry name" value="HTH-TYPE TRANSCRIPTIONAL REGULATOR VQSM"/>
    <property type="match status" value="1"/>
</dbReference>
<evidence type="ECO:0000259" key="4">
    <source>
        <dbReference type="PROSITE" id="PS01124"/>
    </source>
</evidence>
<organism evidence="5 6">
    <name type="scientific">Pseudoduganella namucuonensis</name>
    <dbReference type="NCBI Taxonomy" id="1035707"/>
    <lineage>
        <taxon>Bacteria</taxon>
        <taxon>Pseudomonadati</taxon>
        <taxon>Pseudomonadota</taxon>
        <taxon>Betaproteobacteria</taxon>
        <taxon>Burkholderiales</taxon>
        <taxon>Oxalobacteraceae</taxon>
        <taxon>Telluria group</taxon>
        <taxon>Pseudoduganella</taxon>
    </lineage>
</organism>
<protein>
    <submittedName>
        <fullName evidence="5">Transcriptional regulator, AraC family</fullName>
    </submittedName>
</protein>
<dbReference type="Gene3D" id="1.10.10.60">
    <property type="entry name" value="Homeodomain-like"/>
    <property type="match status" value="1"/>
</dbReference>
<dbReference type="InterPro" id="IPR018060">
    <property type="entry name" value="HTH_AraC"/>
</dbReference>
<keyword evidence="6" id="KW-1185">Reference proteome</keyword>
<dbReference type="GO" id="GO:0000976">
    <property type="term" value="F:transcription cis-regulatory region binding"/>
    <property type="evidence" value="ECO:0007669"/>
    <property type="project" value="TreeGrafter"/>
</dbReference>
<dbReference type="STRING" id="1035707.SAMN05216552_1009164"/>
<gene>
    <name evidence="5" type="ORF">SAMN05216552_1009164</name>
</gene>
<sequence>MVMSQAQPTTAGSWLHGIRDMLVSAGMDPAPIFADAGIPAEHVGDPHQRIQSDQLSRLWNVITAVSGDEAISLASSDCPRPATLDLLTYTMMTAPNLDVALQRFVRYLRVISDAARFALVPDGARGTWLTLSIAGGELPVPRQRGEFILITILNICRWISGRPVNPTAVEFEHEEPGSTQAHARAFAGPLTFSARRNGLLISAADLAAPLPAANVKLSEMHEKFACDFLDRMDGTRITPRVRDIIVRSLPDGDPPRGAAAAALCISERTLQRRLREEGTSYQDLVDHTRRELAREYLGKEQMALGQVAFMLGFADQSTFCRACQRWFNTTPKQYRKRLSDA</sequence>
<evidence type="ECO:0000313" key="6">
    <source>
        <dbReference type="Proteomes" id="UP000199391"/>
    </source>
</evidence>
<dbReference type="AlphaFoldDB" id="A0A1I7IYV7"/>
<evidence type="ECO:0000313" key="5">
    <source>
        <dbReference type="EMBL" id="SFU78001.1"/>
    </source>
</evidence>
<dbReference type="EMBL" id="FPBO01000009">
    <property type="protein sequence ID" value="SFU78001.1"/>
    <property type="molecule type" value="Genomic_DNA"/>
</dbReference>
<accession>A0A1I7IYV7</accession>
<reference evidence="6" key="1">
    <citation type="submission" date="2016-10" db="EMBL/GenBank/DDBJ databases">
        <authorList>
            <person name="Varghese N."/>
            <person name="Submissions S."/>
        </authorList>
    </citation>
    <scope>NUCLEOTIDE SEQUENCE [LARGE SCALE GENOMIC DNA]</scope>
    <source>
        <strain evidence="6">CGMCC 1.11014</strain>
    </source>
</reference>
<evidence type="ECO:0000256" key="3">
    <source>
        <dbReference type="ARBA" id="ARBA00023163"/>
    </source>
</evidence>
<dbReference type="SMART" id="SM00342">
    <property type="entry name" value="HTH_ARAC"/>
    <property type="match status" value="1"/>
</dbReference>
<dbReference type="PANTHER" id="PTHR47894">
    <property type="entry name" value="HTH-TYPE TRANSCRIPTIONAL REGULATOR GADX"/>
    <property type="match status" value="1"/>
</dbReference>
<dbReference type="Pfam" id="PF12833">
    <property type="entry name" value="HTH_18"/>
    <property type="match status" value="1"/>
</dbReference>
<dbReference type="GO" id="GO:0003700">
    <property type="term" value="F:DNA-binding transcription factor activity"/>
    <property type="evidence" value="ECO:0007669"/>
    <property type="project" value="InterPro"/>
</dbReference>
<dbReference type="GO" id="GO:0005829">
    <property type="term" value="C:cytosol"/>
    <property type="evidence" value="ECO:0007669"/>
    <property type="project" value="TreeGrafter"/>
</dbReference>
<evidence type="ECO:0000256" key="1">
    <source>
        <dbReference type="ARBA" id="ARBA00023015"/>
    </source>
</evidence>
<dbReference type="InterPro" id="IPR032687">
    <property type="entry name" value="AraC-type_N"/>
</dbReference>
<keyword evidence="2" id="KW-0238">DNA-binding</keyword>
<name>A0A1I7IYV7_9BURK</name>
<dbReference type="Pfam" id="PF12625">
    <property type="entry name" value="Arabinose_bd"/>
    <property type="match status" value="1"/>
</dbReference>
<dbReference type="PROSITE" id="PS01124">
    <property type="entry name" value="HTH_ARAC_FAMILY_2"/>
    <property type="match status" value="1"/>
</dbReference>
<dbReference type="InterPro" id="IPR009057">
    <property type="entry name" value="Homeodomain-like_sf"/>
</dbReference>
<feature type="domain" description="HTH araC/xylS-type" evidence="4">
    <location>
        <begin position="239"/>
        <end position="337"/>
    </location>
</feature>
<dbReference type="Proteomes" id="UP000199391">
    <property type="component" value="Unassembled WGS sequence"/>
</dbReference>
<evidence type="ECO:0000256" key="2">
    <source>
        <dbReference type="ARBA" id="ARBA00023125"/>
    </source>
</evidence>
<proteinExistence type="predicted"/>
<keyword evidence="1" id="KW-0805">Transcription regulation</keyword>
<keyword evidence="3" id="KW-0804">Transcription</keyword>